<evidence type="ECO:0000256" key="1">
    <source>
        <dbReference type="ARBA" id="ARBA00022737"/>
    </source>
</evidence>
<dbReference type="InterPro" id="IPR056693">
    <property type="entry name" value="DUF7791"/>
</dbReference>
<dbReference type="EMBL" id="JANPWZ010000884">
    <property type="protein sequence ID" value="KAJ3570937.1"/>
    <property type="molecule type" value="Genomic_DNA"/>
</dbReference>
<dbReference type="InterPro" id="IPR056884">
    <property type="entry name" value="NPHP3-like_N"/>
</dbReference>
<gene>
    <name evidence="4" type="ORF">NPX13_g5552</name>
</gene>
<feature type="domain" description="DUF7791" evidence="3">
    <location>
        <begin position="579"/>
        <end position="716"/>
    </location>
</feature>
<dbReference type="PANTHER" id="PTHR10039:SF5">
    <property type="entry name" value="NACHT DOMAIN-CONTAINING PROTEIN"/>
    <property type="match status" value="1"/>
</dbReference>
<comment type="caution">
    <text evidence="4">The sequence shown here is derived from an EMBL/GenBank/DDBJ whole genome shotgun (WGS) entry which is preliminary data.</text>
</comment>
<dbReference type="PANTHER" id="PTHR10039">
    <property type="entry name" value="AMELOGENIN"/>
    <property type="match status" value="1"/>
</dbReference>
<dbReference type="SUPFAM" id="SSF52540">
    <property type="entry name" value="P-loop containing nucleoside triphosphate hydrolases"/>
    <property type="match status" value="1"/>
</dbReference>
<evidence type="ECO:0000259" key="3">
    <source>
        <dbReference type="Pfam" id="PF25053"/>
    </source>
</evidence>
<dbReference type="AlphaFoldDB" id="A0A9W8TKW3"/>
<reference evidence="4" key="1">
    <citation type="submission" date="2022-07" db="EMBL/GenBank/DDBJ databases">
        <title>Genome Sequence of Xylaria arbuscula.</title>
        <authorList>
            <person name="Buettner E."/>
        </authorList>
    </citation>
    <scope>NUCLEOTIDE SEQUENCE</scope>
    <source>
        <strain evidence="4">VT107</strain>
    </source>
</reference>
<evidence type="ECO:0000313" key="5">
    <source>
        <dbReference type="Proteomes" id="UP001148614"/>
    </source>
</evidence>
<evidence type="ECO:0000259" key="2">
    <source>
        <dbReference type="Pfam" id="PF24883"/>
    </source>
</evidence>
<dbReference type="InterPro" id="IPR027417">
    <property type="entry name" value="P-loop_NTPase"/>
</dbReference>
<keyword evidence="1" id="KW-0677">Repeat</keyword>
<evidence type="ECO:0000313" key="4">
    <source>
        <dbReference type="EMBL" id="KAJ3570937.1"/>
    </source>
</evidence>
<dbReference type="Proteomes" id="UP001148614">
    <property type="component" value="Unassembled WGS sequence"/>
</dbReference>
<feature type="domain" description="Nephrocystin 3-like N-terminal" evidence="2">
    <location>
        <begin position="282"/>
        <end position="468"/>
    </location>
</feature>
<dbReference type="Gene3D" id="3.40.50.300">
    <property type="entry name" value="P-loop containing nucleotide triphosphate hydrolases"/>
    <property type="match status" value="1"/>
</dbReference>
<organism evidence="4 5">
    <name type="scientific">Xylaria arbuscula</name>
    <dbReference type="NCBI Taxonomy" id="114810"/>
    <lineage>
        <taxon>Eukaryota</taxon>
        <taxon>Fungi</taxon>
        <taxon>Dikarya</taxon>
        <taxon>Ascomycota</taxon>
        <taxon>Pezizomycotina</taxon>
        <taxon>Sordariomycetes</taxon>
        <taxon>Xylariomycetidae</taxon>
        <taxon>Xylariales</taxon>
        <taxon>Xylariaceae</taxon>
        <taxon>Xylaria</taxon>
    </lineage>
</organism>
<dbReference type="Pfam" id="PF24883">
    <property type="entry name" value="NPHP3_N"/>
    <property type="match status" value="1"/>
</dbReference>
<accession>A0A9W8TKW3</accession>
<sequence length="839" mass="95895">MASLEALGLAANIIQLVDFVGKLVTSAKSLYKSSQQASAGTLVLQDVANDLTRLSNAILSPDEQKTESLKQLAQSAKQITGSLLALLDDMRIKGRKTKWKSFLLAAKEVRNEEAVASITGSITHIQTQMILHFQYQFKKDIESIQLNIQKLQESSDRLQFNNAHEFDKLRVDLLDVFHTINTSGRNTPDERHGEICKMLGVLKLEHLMIGDVHTISQKLPDYTSKVTTLGRDLDTIADTQAIIESFWFDRFTAREDNVPEAYAKTYEWVLRGVLSDGTTEIGFPSWLQSGDGIFWVRGKAGSGKSTLMKFINRHPTTLQHLRSWAGSQQLVTGKYYFWNSGTDLHRSQEGLLRSLVFQILRQCPELTILAQRVLVSAMNQSGLKHPSKDGHAMSKALSPKDIGKYWNLCQLTEILENILRHDETKKFFFTIDGIDECEAQYTEDHQHLVDILEKLVASHNVKICVSSRPWTVFMDAFNQDTDRTLKLEDLTKNDIRSYITEKFKAHNQYTRLTRSNAAYFSLVDDVVEKSQGVFLWVFLVVRELLDGLTYHDTIKVMRQRVNSFPDTLEKVFQHMLGPIPKVYRPHTARIFKVAMSYDSPLPMILYSFLEDISNDPSIVQQKIHQPLEMPEFLERQDRMQRRLDAYCKGLLEIVVPTEETGSCFSITTEVNFLHQSVRDFLLSGTAIPTQEPTDEDTWLQLCQAIALLFKRFPLSKRWKRMLLAKPLVYYAKKAQDNGTDCRTINKIISDAYDIVDPWEGSIPHHLLAFEAMEVGLKDFIKFKIMSLAESDILPFVRYCLTSARGRTPEMASWVISCVEKRRPSSKVISKETGFDSYFR</sequence>
<keyword evidence="5" id="KW-1185">Reference proteome</keyword>
<protein>
    <recommendedName>
        <fullName evidence="6">NACHT domain-containing protein</fullName>
    </recommendedName>
</protein>
<evidence type="ECO:0008006" key="6">
    <source>
        <dbReference type="Google" id="ProtNLM"/>
    </source>
</evidence>
<dbReference type="Pfam" id="PF25053">
    <property type="entry name" value="DUF7791"/>
    <property type="match status" value="1"/>
</dbReference>
<name>A0A9W8TKW3_9PEZI</name>
<proteinExistence type="predicted"/>
<dbReference type="VEuPathDB" id="FungiDB:F4678DRAFT_479605"/>